<evidence type="ECO:0000259" key="2">
    <source>
        <dbReference type="Pfam" id="PF01882"/>
    </source>
</evidence>
<evidence type="ECO:0000313" key="4">
    <source>
        <dbReference type="Proteomes" id="UP000642107"/>
    </source>
</evidence>
<dbReference type="Proteomes" id="UP000642107">
    <property type="component" value="Unassembled WGS sequence"/>
</dbReference>
<dbReference type="EMBL" id="JACZDF010000002">
    <property type="protein sequence ID" value="MBD9698714.1"/>
    <property type="molecule type" value="Genomic_DNA"/>
</dbReference>
<feature type="transmembrane region" description="Helical" evidence="1">
    <location>
        <begin position="76"/>
        <end position="95"/>
    </location>
</feature>
<gene>
    <name evidence="3" type="ORF">IGS67_04275</name>
</gene>
<comment type="caution">
    <text evidence="3">The sequence shown here is derived from an EMBL/GenBank/DDBJ whole genome shotgun (WGS) entry which is preliminary data.</text>
</comment>
<name>A0ABR9DP79_9MICO</name>
<keyword evidence="4" id="KW-1185">Reference proteome</keyword>
<evidence type="ECO:0000256" key="1">
    <source>
        <dbReference type="SAM" id="Phobius"/>
    </source>
</evidence>
<protein>
    <submittedName>
        <fullName evidence="3">DUF58 domain-containing protein</fullName>
    </submittedName>
</protein>
<evidence type="ECO:0000313" key="3">
    <source>
        <dbReference type="EMBL" id="MBD9698714.1"/>
    </source>
</evidence>
<feature type="transmembrane region" description="Helical" evidence="1">
    <location>
        <begin position="52"/>
        <end position="70"/>
    </location>
</feature>
<dbReference type="RefSeq" id="WP_192278246.1">
    <property type="nucleotide sequence ID" value="NZ_JACZDF010000002.1"/>
</dbReference>
<dbReference type="PANTHER" id="PTHR34351">
    <property type="entry name" value="SLR1927 PROTEIN-RELATED"/>
    <property type="match status" value="1"/>
</dbReference>
<accession>A0ABR9DP79</accession>
<proteinExistence type="predicted"/>
<reference evidence="3 4" key="1">
    <citation type="submission" date="2020-09" db="EMBL/GenBank/DDBJ databases">
        <title>Flavimobilis rhizosphaerae sp. nov., isolated from rhizosphere soil of Spartina alterniflora.</title>
        <authorList>
            <person name="Hanqin C."/>
        </authorList>
    </citation>
    <scope>NUCLEOTIDE SEQUENCE [LARGE SCALE GENOMIC DNA]</scope>
    <source>
        <strain evidence="3 4">GY 10621</strain>
    </source>
</reference>
<feature type="domain" description="DUF58" evidence="2">
    <location>
        <begin position="237"/>
        <end position="327"/>
    </location>
</feature>
<dbReference type="InterPro" id="IPR002881">
    <property type="entry name" value="DUF58"/>
</dbReference>
<organism evidence="3 4">
    <name type="scientific">Flavimobilis rhizosphaerae</name>
    <dbReference type="NCBI Taxonomy" id="2775421"/>
    <lineage>
        <taxon>Bacteria</taxon>
        <taxon>Bacillati</taxon>
        <taxon>Actinomycetota</taxon>
        <taxon>Actinomycetes</taxon>
        <taxon>Micrococcales</taxon>
        <taxon>Jonesiaceae</taxon>
        <taxon>Flavimobilis</taxon>
    </lineage>
</organism>
<dbReference type="PANTHER" id="PTHR34351:SF1">
    <property type="entry name" value="SLR1927 PROTEIN"/>
    <property type="match status" value="1"/>
</dbReference>
<keyword evidence="1" id="KW-0812">Transmembrane</keyword>
<dbReference type="Pfam" id="PF01882">
    <property type="entry name" value="DUF58"/>
    <property type="match status" value="1"/>
</dbReference>
<sequence>MARRDLRAAGARTRSGVRAAGTHARDLGVRARRAAGPLSRAGAWIGRHISPLGWIVLVGALGGLVLGRRYGWDELVVGGATLAALLVISIILTLGRSTYRVELDLADHRIVVGERAVGRLQVTNVGRARTLPARIVLPVGAGQADVDLPSLASEAEFEEVFAVAGARRSVLTVGPVRSVRGDALGLVRRQVMWTEPEHLYVHPRTVSLGTARTGVLRDLEGEATRVVSDHDMSFHALREYVPGDDRRSIHWRSSARLGRLMVRQFEDTRRTHTALGLVDTLADYRDEDEFELAVTVYASIGQQALREELEVTALTATRTLRSTTPPSFLDDCAGIELRDGEPDEAPVTQEIARTVPHASLALVVTGSSLDAPELRARAAHVPAGVRTVIVSVGEDHELTLQTRNLLTVATLGSAKDLPRLMRRLVAA</sequence>
<keyword evidence="1" id="KW-0472">Membrane</keyword>
<keyword evidence="1" id="KW-1133">Transmembrane helix</keyword>